<accession>A0A2U2XE04</accession>
<evidence type="ECO:0000313" key="1">
    <source>
        <dbReference type="EMBL" id="PWH86036.1"/>
    </source>
</evidence>
<evidence type="ECO:0008006" key="3">
    <source>
        <dbReference type="Google" id="ProtNLM"/>
    </source>
</evidence>
<comment type="caution">
    <text evidence="1">The sequence shown here is derived from an EMBL/GenBank/DDBJ whole genome shotgun (WGS) entry which is preliminary data.</text>
</comment>
<dbReference type="RefSeq" id="WP_109358844.1">
    <property type="nucleotide sequence ID" value="NZ_QFRJ01000003.1"/>
</dbReference>
<name>A0A2U2XE04_9FLAO</name>
<dbReference type="InterPro" id="IPR011335">
    <property type="entry name" value="Restrct_endonuc-II-like"/>
</dbReference>
<dbReference type="Pfam" id="PF09195">
    <property type="entry name" value="Endonuc-BglII"/>
    <property type="match status" value="1"/>
</dbReference>
<dbReference type="OrthoDB" id="159416at2"/>
<dbReference type="GO" id="GO:0003677">
    <property type="term" value="F:DNA binding"/>
    <property type="evidence" value="ECO:0007669"/>
    <property type="project" value="InterPro"/>
</dbReference>
<dbReference type="Gene3D" id="3.40.91.20">
    <property type="match status" value="1"/>
</dbReference>
<organism evidence="1 2">
    <name type="scientific">Brumimicrobium oceani</name>
    <dbReference type="NCBI Taxonomy" id="2100725"/>
    <lineage>
        <taxon>Bacteria</taxon>
        <taxon>Pseudomonadati</taxon>
        <taxon>Bacteroidota</taxon>
        <taxon>Flavobacteriia</taxon>
        <taxon>Flavobacteriales</taxon>
        <taxon>Crocinitomicaceae</taxon>
        <taxon>Brumimicrobium</taxon>
    </lineage>
</organism>
<keyword evidence="2" id="KW-1185">Reference proteome</keyword>
<dbReference type="InterPro" id="IPR011338">
    <property type="entry name" value="BamHI/BglII/BstY"/>
</dbReference>
<gene>
    <name evidence="1" type="ORF">DIT68_05630</name>
</gene>
<dbReference type="SUPFAM" id="SSF52980">
    <property type="entry name" value="Restriction endonuclease-like"/>
    <property type="match status" value="1"/>
</dbReference>
<sequence length="262" mass="30172">MNTKREIDRWLSKTSGRLYVRNTFYHHHAFEILNTHDYLKNKIIKSLKAEIPIEARIKKQQKKNLRGIKADVLNSEIRSLLKNSLRNDIKLEVVEDKGVFYFSSEKSAIGGFDFAILNHKKNISALRNLCFGELQYFEGDLKWSSFLNKNPELKIIAKELEQKDKLGIDIPLPAEDSMFPLIVGEIQFGNWALVYRDLFKVLKANVQNSIDCLIYIVPTNDLELMLSDGIVTFDKTVKILEEFSKVISVPVWVIGLDIKING</sequence>
<dbReference type="GO" id="GO:0000287">
    <property type="term" value="F:magnesium ion binding"/>
    <property type="evidence" value="ECO:0007669"/>
    <property type="project" value="InterPro"/>
</dbReference>
<dbReference type="InterPro" id="IPR015278">
    <property type="entry name" value="BglII-like"/>
</dbReference>
<protein>
    <recommendedName>
        <fullName evidence="3">Restriction endonuclease</fullName>
    </recommendedName>
</protein>
<reference evidence="1 2" key="2">
    <citation type="submission" date="2018-05" db="EMBL/GenBank/DDBJ databases">
        <authorList>
            <person name="Lanie J.A."/>
            <person name="Ng W.-L."/>
            <person name="Kazmierczak K.M."/>
            <person name="Andrzejewski T.M."/>
            <person name="Davidsen T.M."/>
            <person name="Wayne K.J."/>
            <person name="Tettelin H."/>
            <person name="Glass J.I."/>
            <person name="Rusch D."/>
            <person name="Podicherti R."/>
            <person name="Tsui H.-C.T."/>
            <person name="Winkler M.E."/>
        </authorList>
    </citation>
    <scope>NUCLEOTIDE SEQUENCE [LARGE SCALE GENOMIC DNA]</scope>
    <source>
        <strain evidence="1 2">C305</strain>
    </source>
</reference>
<proteinExistence type="predicted"/>
<dbReference type="GO" id="GO:0009036">
    <property type="term" value="F:type II site-specific deoxyribonuclease activity"/>
    <property type="evidence" value="ECO:0007669"/>
    <property type="project" value="InterPro"/>
</dbReference>
<dbReference type="AlphaFoldDB" id="A0A2U2XE04"/>
<dbReference type="GO" id="GO:0009307">
    <property type="term" value="P:DNA restriction-modification system"/>
    <property type="evidence" value="ECO:0007669"/>
    <property type="project" value="InterPro"/>
</dbReference>
<reference evidence="1 2" key="1">
    <citation type="submission" date="2018-05" db="EMBL/GenBank/DDBJ databases">
        <title>Brumimicrobium oceani sp. nov., isolated from coastal sediment.</title>
        <authorList>
            <person name="Kou Y."/>
        </authorList>
    </citation>
    <scope>NUCLEOTIDE SEQUENCE [LARGE SCALE GENOMIC DNA]</scope>
    <source>
        <strain evidence="1 2">C305</strain>
    </source>
</reference>
<dbReference type="EMBL" id="QFRJ01000003">
    <property type="protein sequence ID" value="PWH86036.1"/>
    <property type="molecule type" value="Genomic_DNA"/>
</dbReference>
<evidence type="ECO:0000313" key="2">
    <source>
        <dbReference type="Proteomes" id="UP000245370"/>
    </source>
</evidence>
<dbReference type="Proteomes" id="UP000245370">
    <property type="component" value="Unassembled WGS sequence"/>
</dbReference>